<gene>
    <name evidence="1" type="ORF">VKT23_012523</name>
</gene>
<reference evidence="1 2" key="1">
    <citation type="submission" date="2024-01" db="EMBL/GenBank/DDBJ databases">
        <title>A draft genome for the cacao thread blight pathogen Marasmiellus scandens.</title>
        <authorList>
            <person name="Baruah I.K."/>
            <person name="Leung J."/>
            <person name="Bukari Y."/>
            <person name="Amoako-Attah I."/>
            <person name="Meinhardt L.W."/>
            <person name="Bailey B.A."/>
            <person name="Cohen S.P."/>
        </authorList>
    </citation>
    <scope>NUCLEOTIDE SEQUENCE [LARGE SCALE GENOMIC DNA]</scope>
    <source>
        <strain evidence="1 2">GH-19</strain>
    </source>
</reference>
<dbReference type="Proteomes" id="UP001498398">
    <property type="component" value="Unassembled WGS sequence"/>
</dbReference>
<dbReference type="EMBL" id="JBANRG010000031">
    <property type="protein sequence ID" value="KAK7451191.1"/>
    <property type="molecule type" value="Genomic_DNA"/>
</dbReference>
<evidence type="ECO:0000313" key="2">
    <source>
        <dbReference type="Proteomes" id="UP001498398"/>
    </source>
</evidence>
<accession>A0ABR1JAU3</accession>
<comment type="caution">
    <text evidence="1">The sequence shown here is derived from an EMBL/GenBank/DDBJ whole genome shotgun (WGS) entry which is preliminary data.</text>
</comment>
<evidence type="ECO:0000313" key="1">
    <source>
        <dbReference type="EMBL" id="KAK7451191.1"/>
    </source>
</evidence>
<proteinExistence type="predicted"/>
<organism evidence="1 2">
    <name type="scientific">Marasmiellus scandens</name>
    <dbReference type="NCBI Taxonomy" id="2682957"/>
    <lineage>
        <taxon>Eukaryota</taxon>
        <taxon>Fungi</taxon>
        <taxon>Dikarya</taxon>
        <taxon>Basidiomycota</taxon>
        <taxon>Agaricomycotina</taxon>
        <taxon>Agaricomycetes</taxon>
        <taxon>Agaricomycetidae</taxon>
        <taxon>Agaricales</taxon>
        <taxon>Marasmiineae</taxon>
        <taxon>Omphalotaceae</taxon>
        <taxon>Marasmiellus</taxon>
    </lineage>
</organism>
<name>A0ABR1JAU3_9AGAR</name>
<protein>
    <submittedName>
        <fullName evidence="1">Uncharacterized protein</fullName>
    </submittedName>
</protein>
<keyword evidence="2" id="KW-1185">Reference proteome</keyword>
<sequence>MDSFRSTRAAKALSSSINVLFLHEVNPEYQVRTIEKIPKLGVGSEMRLQNLCPHIAAFVEDAFEFKVDPEKLKFFKPRNPLPISDAKAWVKKHPDIDDAQQLQYAQLLLKFLDLEKIGDDDVDLIVSGMALVVDHVEEDDVVGKLPLFGPYQRYKALQGKMKNLAPSAVVQSQAREGFQKSQCTVILDGSFALDEHGNRVIETAALPIELFYPPFGELAADFENLMLSPSERTLELAALLITKFGVIAQEQDEDVHRT</sequence>